<evidence type="ECO:0000256" key="2">
    <source>
        <dbReference type="ARBA" id="ARBA00008164"/>
    </source>
</evidence>
<evidence type="ECO:0000256" key="6">
    <source>
        <dbReference type="SAM" id="MobiDB-lite"/>
    </source>
</evidence>
<dbReference type="InterPro" id="IPR036013">
    <property type="entry name" value="Band_7/SPFH_dom_sf"/>
</dbReference>
<dbReference type="EMBL" id="SLWN01000016">
    <property type="protein sequence ID" value="TCO18140.1"/>
    <property type="molecule type" value="Genomic_DNA"/>
</dbReference>
<dbReference type="SUPFAM" id="SSF117892">
    <property type="entry name" value="Band 7/SPFH domain"/>
    <property type="match status" value="1"/>
</dbReference>
<dbReference type="OrthoDB" id="9809197at2"/>
<evidence type="ECO:0000256" key="4">
    <source>
        <dbReference type="ARBA" id="ARBA00022989"/>
    </source>
</evidence>
<dbReference type="GO" id="GO:0005886">
    <property type="term" value="C:plasma membrane"/>
    <property type="evidence" value="ECO:0007669"/>
    <property type="project" value="UniProtKB-ARBA"/>
</dbReference>
<keyword evidence="9" id="KW-1185">Reference proteome</keyword>
<comment type="caution">
    <text evidence="8">The sequence shown here is derived from an EMBL/GenBank/DDBJ whole genome shotgun (WGS) entry which is preliminary data.</text>
</comment>
<dbReference type="RefSeq" id="WP_132214136.1">
    <property type="nucleotide sequence ID" value="NZ_SLWN01000016.1"/>
</dbReference>
<organism evidence="8 9">
    <name type="scientific">Kribbella steppae</name>
    <dbReference type="NCBI Taxonomy" id="2512223"/>
    <lineage>
        <taxon>Bacteria</taxon>
        <taxon>Bacillati</taxon>
        <taxon>Actinomycetota</taxon>
        <taxon>Actinomycetes</taxon>
        <taxon>Propionibacteriales</taxon>
        <taxon>Kribbellaceae</taxon>
        <taxon>Kribbella</taxon>
    </lineage>
</organism>
<keyword evidence="4" id="KW-1133">Transmembrane helix</keyword>
<keyword evidence="5" id="KW-0472">Membrane</keyword>
<feature type="domain" description="Band 7" evidence="7">
    <location>
        <begin position="21"/>
        <end position="179"/>
    </location>
</feature>
<keyword evidence="8" id="KW-0378">Hydrolase</keyword>
<evidence type="ECO:0000256" key="3">
    <source>
        <dbReference type="ARBA" id="ARBA00022692"/>
    </source>
</evidence>
<feature type="compositionally biased region" description="Polar residues" evidence="6">
    <location>
        <begin position="356"/>
        <end position="370"/>
    </location>
</feature>
<gene>
    <name evidence="8" type="ORF">EV652_116168</name>
</gene>
<dbReference type="AlphaFoldDB" id="A0A4R2H0Y3"/>
<dbReference type="CDD" id="cd08829">
    <property type="entry name" value="SPFH_paraslipin"/>
    <property type="match status" value="1"/>
</dbReference>
<reference evidence="8 9" key="1">
    <citation type="journal article" date="2015" name="Stand. Genomic Sci.">
        <title>Genomic Encyclopedia of Bacterial and Archaeal Type Strains, Phase III: the genomes of soil and plant-associated and newly described type strains.</title>
        <authorList>
            <person name="Whitman W.B."/>
            <person name="Woyke T."/>
            <person name="Klenk H.P."/>
            <person name="Zhou Y."/>
            <person name="Lilburn T.G."/>
            <person name="Beck B.J."/>
            <person name="De Vos P."/>
            <person name="Vandamme P."/>
            <person name="Eisen J.A."/>
            <person name="Garrity G."/>
            <person name="Hugenholtz P."/>
            <person name="Kyrpides N.C."/>
        </authorList>
    </citation>
    <scope>NUCLEOTIDE SEQUENCE [LARGE SCALE GENOMIC DNA]</scope>
    <source>
        <strain evidence="8 9">VKM Ac-2572</strain>
    </source>
</reference>
<dbReference type="PANTHER" id="PTHR43327:SF10">
    <property type="entry name" value="STOMATIN-LIKE PROTEIN 2, MITOCHONDRIAL"/>
    <property type="match status" value="1"/>
</dbReference>
<dbReference type="Pfam" id="PF01145">
    <property type="entry name" value="Band_7"/>
    <property type="match status" value="1"/>
</dbReference>
<evidence type="ECO:0000313" key="8">
    <source>
        <dbReference type="EMBL" id="TCO18140.1"/>
    </source>
</evidence>
<comment type="similarity">
    <text evidence="2">Belongs to the band 7/mec-2 family.</text>
</comment>
<dbReference type="PRINTS" id="PR00721">
    <property type="entry name" value="STOMATIN"/>
</dbReference>
<evidence type="ECO:0000259" key="7">
    <source>
        <dbReference type="SMART" id="SM00244"/>
    </source>
</evidence>
<dbReference type="FunFam" id="3.30.479.30:FF:000004">
    <property type="entry name" value="Putative membrane protease family, stomatin"/>
    <property type="match status" value="1"/>
</dbReference>
<dbReference type="SMART" id="SM00244">
    <property type="entry name" value="PHB"/>
    <property type="match status" value="1"/>
</dbReference>
<accession>A0A4R2H0Y3</accession>
<dbReference type="InterPro" id="IPR001107">
    <property type="entry name" value="Band_7"/>
</dbReference>
<dbReference type="GO" id="GO:0008233">
    <property type="term" value="F:peptidase activity"/>
    <property type="evidence" value="ECO:0007669"/>
    <property type="project" value="UniProtKB-KW"/>
</dbReference>
<dbReference type="PROSITE" id="PS01270">
    <property type="entry name" value="BAND_7"/>
    <property type="match status" value="1"/>
</dbReference>
<dbReference type="GO" id="GO:0098552">
    <property type="term" value="C:side of membrane"/>
    <property type="evidence" value="ECO:0007669"/>
    <property type="project" value="UniProtKB-ARBA"/>
</dbReference>
<protein>
    <submittedName>
        <fullName evidence="8">Regulator of protease activity HflC (Stomatin/prohibitin superfamily)</fullName>
    </submittedName>
</protein>
<evidence type="ECO:0000256" key="1">
    <source>
        <dbReference type="ARBA" id="ARBA00004167"/>
    </source>
</evidence>
<evidence type="ECO:0000256" key="5">
    <source>
        <dbReference type="ARBA" id="ARBA00023136"/>
    </source>
</evidence>
<dbReference type="InterPro" id="IPR001972">
    <property type="entry name" value="Stomatin_HflK_fam"/>
</dbReference>
<keyword evidence="8" id="KW-0645">Protease</keyword>
<feature type="region of interest" description="Disordered" evidence="6">
    <location>
        <begin position="351"/>
        <end position="385"/>
    </location>
</feature>
<dbReference type="Gene3D" id="3.30.479.30">
    <property type="entry name" value="Band 7 domain"/>
    <property type="match status" value="1"/>
</dbReference>
<dbReference type="Proteomes" id="UP000294508">
    <property type="component" value="Unassembled WGS sequence"/>
</dbReference>
<sequence>MTAFLVVLALVALLVIVTLIKSVRVVQQQTVGIVERFGKFKTGLQPGLNLLTPFVDKVRYTIDMREQVVAFPPQGVITEDNLMVSIDSVIYFQVNDPVRATYEISNYIQAIEQLTMTTLRNIIGGMDLEQTLTSREEINEKLRYVLDEATGKWGIRVNRVELRSIDPPPSIQDSMEKQMRADRDKRAAILTAEGMRQSAVLSAEGQKQSAILTAQGDRESRILRAQAEREARILKAQGEAQAITTVFNAIHAGKPDQGLLAYQYLQMLPSIAQGDANKLWIVPSEIGDALKGLGSAVGQVAGIPQKAEGSWQAPELADGHAPEIERATDGTPDAALAEADNAVAEAIAAAKNAAVSTRSQQQVPPAVSQNSEPPVPPSPEPPLER</sequence>
<dbReference type="InterPro" id="IPR050710">
    <property type="entry name" value="Band7/mec-2_domain"/>
</dbReference>
<proteinExistence type="inferred from homology"/>
<name>A0A4R2H0Y3_9ACTN</name>
<dbReference type="PANTHER" id="PTHR43327">
    <property type="entry name" value="STOMATIN-LIKE PROTEIN 2, MITOCHONDRIAL"/>
    <property type="match status" value="1"/>
</dbReference>
<dbReference type="InterPro" id="IPR018080">
    <property type="entry name" value="Band_7/stomatin-like_CS"/>
</dbReference>
<feature type="compositionally biased region" description="Pro residues" evidence="6">
    <location>
        <begin position="373"/>
        <end position="385"/>
    </location>
</feature>
<evidence type="ECO:0000313" key="9">
    <source>
        <dbReference type="Proteomes" id="UP000294508"/>
    </source>
</evidence>
<comment type="subcellular location">
    <subcellularLocation>
        <location evidence="1">Membrane</location>
        <topology evidence="1">Single-pass membrane protein</topology>
    </subcellularLocation>
</comment>
<keyword evidence="3" id="KW-0812">Transmembrane</keyword>
<dbReference type="GO" id="GO:0006508">
    <property type="term" value="P:proteolysis"/>
    <property type="evidence" value="ECO:0007669"/>
    <property type="project" value="UniProtKB-KW"/>
</dbReference>